<dbReference type="Gene3D" id="1.10.10.10">
    <property type="entry name" value="Winged helix-like DNA-binding domain superfamily/Winged helix DNA-binding domain"/>
    <property type="match status" value="1"/>
</dbReference>
<gene>
    <name evidence="6" type="ORF">EV684_101195</name>
</gene>
<dbReference type="SUPFAM" id="SSF53850">
    <property type="entry name" value="Periplasmic binding protein-like II"/>
    <property type="match status" value="1"/>
</dbReference>
<evidence type="ECO:0000256" key="2">
    <source>
        <dbReference type="ARBA" id="ARBA00023015"/>
    </source>
</evidence>
<dbReference type="Proteomes" id="UP000295106">
    <property type="component" value="Unassembled WGS sequence"/>
</dbReference>
<proteinExistence type="inferred from homology"/>
<reference evidence="6 7" key="1">
    <citation type="submission" date="2019-03" db="EMBL/GenBank/DDBJ databases">
        <title>Genomic Encyclopedia of Type Strains, Phase IV (KMG-IV): sequencing the most valuable type-strain genomes for metagenomic binning, comparative biology and taxonomic classification.</title>
        <authorList>
            <person name="Goeker M."/>
        </authorList>
    </citation>
    <scope>NUCLEOTIDE SEQUENCE [LARGE SCALE GENOMIC DNA]</scope>
    <source>
        <strain evidence="6 7">DSM 1709</strain>
    </source>
</reference>
<dbReference type="InterPro" id="IPR000847">
    <property type="entry name" value="LysR_HTH_N"/>
</dbReference>
<evidence type="ECO:0000256" key="3">
    <source>
        <dbReference type="ARBA" id="ARBA00023125"/>
    </source>
</evidence>
<dbReference type="Pfam" id="PF00126">
    <property type="entry name" value="HTH_1"/>
    <property type="match status" value="1"/>
</dbReference>
<dbReference type="OrthoDB" id="570111at2"/>
<keyword evidence="2" id="KW-0805">Transcription regulation</keyword>
<organism evidence="6 7">
    <name type="scientific">Rubrivivax gelatinosus</name>
    <name type="common">Rhodocyclus gelatinosus</name>
    <name type="synonym">Rhodopseudomonas gelatinosa</name>
    <dbReference type="NCBI Taxonomy" id="28068"/>
    <lineage>
        <taxon>Bacteria</taxon>
        <taxon>Pseudomonadati</taxon>
        <taxon>Pseudomonadota</taxon>
        <taxon>Betaproteobacteria</taxon>
        <taxon>Burkholderiales</taxon>
        <taxon>Sphaerotilaceae</taxon>
        <taxon>Rubrivivax</taxon>
    </lineage>
</organism>
<dbReference type="PANTHER" id="PTHR30537">
    <property type="entry name" value="HTH-TYPE TRANSCRIPTIONAL REGULATOR"/>
    <property type="match status" value="1"/>
</dbReference>
<name>A0A4R2MXN6_RUBGE</name>
<protein>
    <submittedName>
        <fullName evidence="6">DNA-binding transcriptional LysR family regulator</fullName>
    </submittedName>
</protein>
<sequence length="299" mass="33333">MPDFDWNDLRAFLAMARTGRLTVAARQLGVDHSTLSRRISGLEAALGTPLFDRRPAGFVPTPEGERLLPDAEAMEAMALRLTGRLADAGQQLSGSVRVGSPEGFGTYFFGPRLATLATRHPQLELELVAMPRSFSLSKREADLAITMTRPAQGRVYAHKLVDYALGLYASPQYLQGHAAIRQREDLTAHRWIGYVEELMWTEELDYLPQVQRGLVPQLRISNVISQMMALAGGAGLGVLPHFMARQQPGLVPVLADKVRLVRSYWCVTHEDTHELARVRRVVEFLDEQVMAAGDDFWLD</sequence>
<evidence type="ECO:0000259" key="5">
    <source>
        <dbReference type="PROSITE" id="PS50931"/>
    </source>
</evidence>
<dbReference type="GeneID" id="99686923"/>
<dbReference type="Gene3D" id="3.40.190.290">
    <property type="match status" value="1"/>
</dbReference>
<keyword evidence="3 6" id="KW-0238">DNA-binding</keyword>
<dbReference type="PROSITE" id="PS50931">
    <property type="entry name" value="HTH_LYSR"/>
    <property type="match status" value="1"/>
</dbReference>
<dbReference type="GO" id="GO:0006351">
    <property type="term" value="P:DNA-templated transcription"/>
    <property type="evidence" value="ECO:0007669"/>
    <property type="project" value="TreeGrafter"/>
</dbReference>
<dbReference type="InterPro" id="IPR005119">
    <property type="entry name" value="LysR_subst-bd"/>
</dbReference>
<dbReference type="SUPFAM" id="SSF46785">
    <property type="entry name" value="Winged helix' DNA-binding domain"/>
    <property type="match status" value="1"/>
</dbReference>
<evidence type="ECO:0000313" key="7">
    <source>
        <dbReference type="Proteomes" id="UP000295106"/>
    </source>
</evidence>
<comment type="similarity">
    <text evidence="1">Belongs to the LysR transcriptional regulatory family.</text>
</comment>
<comment type="caution">
    <text evidence="6">The sequence shown here is derived from an EMBL/GenBank/DDBJ whole genome shotgun (WGS) entry which is preliminary data.</text>
</comment>
<feature type="domain" description="HTH lysR-type" evidence="5">
    <location>
        <begin position="4"/>
        <end position="61"/>
    </location>
</feature>
<dbReference type="InterPro" id="IPR036388">
    <property type="entry name" value="WH-like_DNA-bd_sf"/>
</dbReference>
<keyword evidence="4" id="KW-0804">Transcription</keyword>
<dbReference type="InterPro" id="IPR058163">
    <property type="entry name" value="LysR-type_TF_proteobact-type"/>
</dbReference>
<dbReference type="EMBL" id="SLXD01000001">
    <property type="protein sequence ID" value="TCP05323.1"/>
    <property type="molecule type" value="Genomic_DNA"/>
</dbReference>
<accession>A0A4R2MXN6</accession>
<dbReference type="GO" id="GO:0003700">
    <property type="term" value="F:DNA-binding transcription factor activity"/>
    <property type="evidence" value="ECO:0007669"/>
    <property type="project" value="InterPro"/>
</dbReference>
<dbReference type="RefSeq" id="WP_132644335.1">
    <property type="nucleotide sequence ID" value="NZ_CP181386.1"/>
</dbReference>
<dbReference type="PANTHER" id="PTHR30537:SF3">
    <property type="entry name" value="TRANSCRIPTIONAL REGULATORY PROTEIN"/>
    <property type="match status" value="1"/>
</dbReference>
<evidence type="ECO:0000256" key="4">
    <source>
        <dbReference type="ARBA" id="ARBA00023163"/>
    </source>
</evidence>
<dbReference type="AlphaFoldDB" id="A0A4R2MXN6"/>
<evidence type="ECO:0000313" key="6">
    <source>
        <dbReference type="EMBL" id="TCP05323.1"/>
    </source>
</evidence>
<dbReference type="InterPro" id="IPR036390">
    <property type="entry name" value="WH_DNA-bd_sf"/>
</dbReference>
<dbReference type="Pfam" id="PF03466">
    <property type="entry name" value="LysR_substrate"/>
    <property type="match status" value="1"/>
</dbReference>
<dbReference type="GO" id="GO:0043565">
    <property type="term" value="F:sequence-specific DNA binding"/>
    <property type="evidence" value="ECO:0007669"/>
    <property type="project" value="TreeGrafter"/>
</dbReference>
<evidence type="ECO:0000256" key="1">
    <source>
        <dbReference type="ARBA" id="ARBA00009437"/>
    </source>
</evidence>